<keyword evidence="5" id="KW-0723">Serine/threonine-protein kinase</keyword>
<keyword evidence="2 4" id="KW-0547">Nucleotide-binding</keyword>
<dbReference type="GO" id="GO:0005524">
    <property type="term" value="F:ATP binding"/>
    <property type="evidence" value="ECO:0007669"/>
    <property type="project" value="UniProtKB-UniRule"/>
</dbReference>
<dbReference type="InterPro" id="IPR008271">
    <property type="entry name" value="Ser/Thr_kinase_AS"/>
</dbReference>
<keyword evidence="8" id="KW-1185">Reference proteome</keyword>
<dbReference type="Gene3D" id="1.10.510.10">
    <property type="entry name" value="Transferase(Phosphotransferase) domain 1"/>
    <property type="match status" value="1"/>
</dbReference>
<evidence type="ECO:0000256" key="5">
    <source>
        <dbReference type="RuleBase" id="RU000304"/>
    </source>
</evidence>
<keyword evidence="7" id="KW-0418">Kinase</keyword>
<protein>
    <recommendedName>
        <fullName evidence="1">non-specific serine/threonine protein kinase</fullName>
        <ecNumber evidence="1">2.7.11.1</ecNumber>
    </recommendedName>
</protein>
<comment type="caution">
    <text evidence="7">The sequence shown here is derived from an EMBL/GenBank/DDBJ whole genome shotgun (WGS) entry which is preliminary data.</text>
</comment>
<evidence type="ECO:0000256" key="3">
    <source>
        <dbReference type="ARBA" id="ARBA00022840"/>
    </source>
</evidence>
<feature type="binding site" evidence="4">
    <location>
        <position position="41"/>
    </location>
    <ligand>
        <name>ATP</name>
        <dbReference type="ChEBI" id="CHEBI:30616"/>
    </ligand>
</feature>
<dbReference type="PROSITE" id="PS50011">
    <property type="entry name" value="PROTEIN_KINASE_DOM"/>
    <property type="match status" value="1"/>
</dbReference>
<keyword evidence="7" id="KW-0808">Transferase</keyword>
<accession>A0A9P7A6A4</accession>
<dbReference type="GO" id="GO:0004674">
    <property type="term" value="F:protein serine/threonine kinase activity"/>
    <property type="evidence" value="ECO:0007669"/>
    <property type="project" value="UniProtKB-KW"/>
</dbReference>
<dbReference type="InterPro" id="IPR000719">
    <property type="entry name" value="Prot_kinase_dom"/>
</dbReference>
<comment type="similarity">
    <text evidence="5">Belongs to the protein kinase superfamily.</text>
</comment>
<dbReference type="EC" id="2.7.11.1" evidence="1"/>
<dbReference type="SUPFAM" id="SSF56112">
    <property type="entry name" value="Protein kinase-like (PK-like)"/>
    <property type="match status" value="1"/>
</dbReference>
<dbReference type="PANTHER" id="PTHR11909">
    <property type="entry name" value="CASEIN KINASE-RELATED"/>
    <property type="match status" value="1"/>
</dbReference>
<dbReference type="Proteomes" id="UP000714275">
    <property type="component" value="Unassembled WGS sequence"/>
</dbReference>
<dbReference type="AlphaFoldDB" id="A0A9P7A6A4"/>
<dbReference type="Pfam" id="PF00069">
    <property type="entry name" value="Pkinase"/>
    <property type="match status" value="1"/>
</dbReference>
<dbReference type="PROSITE" id="PS00108">
    <property type="entry name" value="PROTEIN_KINASE_ST"/>
    <property type="match status" value="1"/>
</dbReference>
<dbReference type="PROSITE" id="PS00107">
    <property type="entry name" value="PROTEIN_KINASE_ATP"/>
    <property type="match status" value="1"/>
</dbReference>
<evidence type="ECO:0000256" key="4">
    <source>
        <dbReference type="PROSITE-ProRule" id="PRU10141"/>
    </source>
</evidence>
<keyword evidence="3 4" id="KW-0067">ATP-binding</keyword>
<evidence type="ECO:0000313" key="8">
    <source>
        <dbReference type="Proteomes" id="UP000714275"/>
    </source>
</evidence>
<dbReference type="EMBL" id="JABBWD010000002">
    <property type="protein sequence ID" value="KAG1783157.1"/>
    <property type="molecule type" value="Genomic_DNA"/>
</dbReference>
<proteinExistence type="inferred from homology"/>
<sequence length="354" mass="39517">MNKVPTRVDGRFRLGNVLGSGSYAVVYHARNFIKDDLVAVKLEPIINHSSSVSREYNILKQLTGGVGIPRVFWFGRESTYHALVLDLLGPSLHDIFIAHDRRFSLHNVVNLGNQLLSCLKYIHSRNFVHGDIKPQNILVGLDDLKHTAFIIDFGIVKEYCNTSTRAHIPFHQGRCLTGTPAFASINSHLGVEPGRHDDLESLTYTLIYLLCGSLPWLTSDHEKLSNSSMLECKVNTTVEVLCHRILVEFASLLIYTRSLAFSEDPDYDYLHSLLHGILDTSPMPATCLLDFSQPNPIIHTPAFTNKQVVAEAVHPHPMKANPPRRSTCVLCPRNSPGPLPATTSTPCRNKERVV</sequence>
<dbReference type="InterPro" id="IPR017441">
    <property type="entry name" value="Protein_kinase_ATP_BS"/>
</dbReference>
<dbReference type="InterPro" id="IPR050235">
    <property type="entry name" value="CK1_Ser-Thr_kinase"/>
</dbReference>
<gene>
    <name evidence="7" type="ORF">EV702DRAFT_1191592</name>
</gene>
<dbReference type="CDD" id="cd14016">
    <property type="entry name" value="STKc_CK1"/>
    <property type="match status" value="1"/>
</dbReference>
<feature type="domain" description="Protein kinase" evidence="6">
    <location>
        <begin position="12"/>
        <end position="298"/>
    </location>
</feature>
<evidence type="ECO:0000259" key="6">
    <source>
        <dbReference type="PROSITE" id="PS50011"/>
    </source>
</evidence>
<dbReference type="InterPro" id="IPR011009">
    <property type="entry name" value="Kinase-like_dom_sf"/>
</dbReference>
<organism evidence="7 8">
    <name type="scientific">Suillus placidus</name>
    <dbReference type="NCBI Taxonomy" id="48579"/>
    <lineage>
        <taxon>Eukaryota</taxon>
        <taxon>Fungi</taxon>
        <taxon>Dikarya</taxon>
        <taxon>Basidiomycota</taxon>
        <taxon>Agaricomycotina</taxon>
        <taxon>Agaricomycetes</taxon>
        <taxon>Agaricomycetidae</taxon>
        <taxon>Boletales</taxon>
        <taxon>Suillineae</taxon>
        <taxon>Suillaceae</taxon>
        <taxon>Suillus</taxon>
    </lineage>
</organism>
<name>A0A9P7A6A4_9AGAM</name>
<dbReference type="OrthoDB" id="5979581at2759"/>
<evidence type="ECO:0000256" key="1">
    <source>
        <dbReference type="ARBA" id="ARBA00012513"/>
    </source>
</evidence>
<reference evidence="7" key="1">
    <citation type="journal article" date="2020" name="New Phytol.">
        <title>Comparative genomics reveals dynamic genome evolution in host specialist ectomycorrhizal fungi.</title>
        <authorList>
            <person name="Lofgren L.A."/>
            <person name="Nguyen N.H."/>
            <person name="Vilgalys R."/>
            <person name="Ruytinx J."/>
            <person name="Liao H.L."/>
            <person name="Branco S."/>
            <person name="Kuo A."/>
            <person name="LaButti K."/>
            <person name="Lipzen A."/>
            <person name="Andreopoulos W."/>
            <person name="Pangilinan J."/>
            <person name="Riley R."/>
            <person name="Hundley H."/>
            <person name="Na H."/>
            <person name="Barry K."/>
            <person name="Grigoriev I.V."/>
            <person name="Stajich J.E."/>
            <person name="Kennedy P.G."/>
        </authorList>
    </citation>
    <scope>NUCLEOTIDE SEQUENCE</scope>
    <source>
        <strain evidence="7">DOB743</strain>
    </source>
</reference>
<dbReference type="SMART" id="SM00220">
    <property type="entry name" value="S_TKc"/>
    <property type="match status" value="1"/>
</dbReference>
<evidence type="ECO:0000313" key="7">
    <source>
        <dbReference type="EMBL" id="KAG1783157.1"/>
    </source>
</evidence>
<evidence type="ECO:0000256" key="2">
    <source>
        <dbReference type="ARBA" id="ARBA00022741"/>
    </source>
</evidence>